<organism evidence="1 2">
    <name type="scientific">Lophiostoma macrostomum CBS 122681</name>
    <dbReference type="NCBI Taxonomy" id="1314788"/>
    <lineage>
        <taxon>Eukaryota</taxon>
        <taxon>Fungi</taxon>
        <taxon>Dikarya</taxon>
        <taxon>Ascomycota</taxon>
        <taxon>Pezizomycotina</taxon>
        <taxon>Dothideomycetes</taxon>
        <taxon>Pleosporomycetidae</taxon>
        <taxon>Pleosporales</taxon>
        <taxon>Lophiostomataceae</taxon>
        <taxon>Lophiostoma</taxon>
    </lineage>
</organism>
<dbReference type="Proteomes" id="UP000799324">
    <property type="component" value="Unassembled WGS sequence"/>
</dbReference>
<evidence type="ECO:0000313" key="1">
    <source>
        <dbReference type="EMBL" id="KAF2657082.1"/>
    </source>
</evidence>
<dbReference type="AlphaFoldDB" id="A0A6A6TBR6"/>
<proteinExistence type="predicted"/>
<reference evidence="1" key="1">
    <citation type="journal article" date="2020" name="Stud. Mycol.">
        <title>101 Dothideomycetes genomes: a test case for predicting lifestyles and emergence of pathogens.</title>
        <authorList>
            <person name="Haridas S."/>
            <person name="Albert R."/>
            <person name="Binder M."/>
            <person name="Bloem J."/>
            <person name="Labutti K."/>
            <person name="Salamov A."/>
            <person name="Andreopoulos B."/>
            <person name="Baker S."/>
            <person name="Barry K."/>
            <person name="Bills G."/>
            <person name="Bluhm B."/>
            <person name="Cannon C."/>
            <person name="Castanera R."/>
            <person name="Culley D."/>
            <person name="Daum C."/>
            <person name="Ezra D."/>
            <person name="Gonzalez J."/>
            <person name="Henrissat B."/>
            <person name="Kuo A."/>
            <person name="Liang C."/>
            <person name="Lipzen A."/>
            <person name="Lutzoni F."/>
            <person name="Magnuson J."/>
            <person name="Mondo S."/>
            <person name="Nolan M."/>
            <person name="Ohm R."/>
            <person name="Pangilinan J."/>
            <person name="Park H.-J."/>
            <person name="Ramirez L."/>
            <person name="Alfaro M."/>
            <person name="Sun H."/>
            <person name="Tritt A."/>
            <person name="Yoshinaga Y."/>
            <person name="Zwiers L.-H."/>
            <person name="Turgeon B."/>
            <person name="Goodwin S."/>
            <person name="Spatafora J."/>
            <person name="Crous P."/>
            <person name="Grigoriev I."/>
        </authorList>
    </citation>
    <scope>NUCLEOTIDE SEQUENCE</scope>
    <source>
        <strain evidence="1">CBS 122681</strain>
    </source>
</reference>
<evidence type="ECO:0000313" key="2">
    <source>
        <dbReference type="Proteomes" id="UP000799324"/>
    </source>
</evidence>
<gene>
    <name evidence="1" type="ORF">K491DRAFT_677567</name>
</gene>
<protein>
    <submittedName>
        <fullName evidence="1">Uncharacterized protein</fullName>
    </submittedName>
</protein>
<name>A0A6A6TBR6_9PLEO</name>
<dbReference type="EMBL" id="MU004329">
    <property type="protein sequence ID" value="KAF2657082.1"/>
    <property type="molecule type" value="Genomic_DNA"/>
</dbReference>
<accession>A0A6A6TBR6</accession>
<sequence length="102" mass="11620">MKPDTLVFTTTNLTPENWATFLKDATIYWDSTKEPKNKNIIADPLNSYMLVHSRSQQDFDNATRELPTTVTTEFESSSWVDIKDVIIPPVAFINTTTIQIVP</sequence>
<keyword evidence="2" id="KW-1185">Reference proteome</keyword>